<keyword evidence="2" id="KW-1185">Reference proteome</keyword>
<reference evidence="2" key="1">
    <citation type="journal article" date="2019" name="Int. J. Syst. Evol. Microbiol.">
        <title>The Global Catalogue of Microorganisms (GCM) 10K type strain sequencing project: providing services to taxonomists for standard genome sequencing and annotation.</title>
        <authorList>
            <consortium name="The Broad Institute Genomics Platform"/>
            <consortium name="The Broad Institute Genome Sequencing Center for Infectious Disease"/>
            <person name="Wu L."/>
            <person name="Ma J."/>
        </authorList>
    </citation>
    <scope>NUCLEOTIDE SEQUENCE [LARGE SCALE GENOMIC DNA]</scope>
    <source>
        <strain evidence="2">KCTC 32239</strain>
    </source>
</reference>
<protein>
    <submittedName>
        <fullName evidence="1">Uncharacterized protein</fullName>
    </submittedName>
</protein>
<accession>A0ABQ3B4Z0</accession>
<dbReference type="Proteomes" id="UP000619761">
    <property type="component" value="Unassembled WGS sequence"/>
</dbReference>
<organism evidence="1 2">
    <name type="scientific">Cellvibrio zantedeschiae</name>
    <dbReference type="NCBI Taxonomy" id="1237077"/>
    <lineage>
        <taxon>Bacteria</taxon>
        <taxon>Pseudomonadati</taxon>
        <taxon>Pseudomonadota</taxon>
        <taxon>Gammaproteobacteria</taxon>
        <taxon>Cellvibrionales</taxon>
        <taxon>Cellvibrionaceae</taxon>
        <taxon>Cellvibrio</taxon>
    </lineage>
</organism>
<evidence type="ECO:0000313" key="1">
    <source>
        <dbReference type="EMBL" id="GGY79445.1"/>
    </source>
</evidence>
<evidence type="ECO:0000313" key="2">
    <source>
        <dbReference type="Proteomes" id="UP000619761"/>
    </source>
</evidence>
<gene>
    <name evidence="1" type="ORF">GCM10011613_25370</name>
</gene>
<sequence length="70" mass="8169">MKTSFNLSEFRTVSADMDLTISIEVADSRVPDNKFIAQDLTLEQYNECVEFFRAHDHIFAMNMAKEKFCK</sequence>
<proteinExistence type="predicted"/>
<dbReference type="EMBL" id="BMYZ01000002">
    <property type="protein sequence ID" value="GGY79445.1"/>
    <property type="molecule type" value="Genomic_DNA"/>
</dbReference>
<dbReference type="RefSeq" id="WP_189419158.1">
    <property type="nucleotide sequence ID" value="NZ_BMYZ01000002.1"/>
</dbReference>
<comment type="caution">
    <text evidence="1">The sequence shown here is derived from an EMBL/GenBank/DDBJ whole genome shotgun (WGS) entry which is preliminary data.</text>
</comment>
<name>A0ABQ3B4Z0_9GAMM</name>